<dbReference type="SUPFAM" id="SSF52518">
    <property type="entry name" value="Thiamin diphosphate-binding fold (THDP-binding)"/>
    <property type="match status" value="2"/>
</dbReference>
<dbReference type="GO" id="GO:0000287">
    <property type="term" value="F:magnesium ion binding"/>
    <property type="evidence" value="ECO:0007669"/>
    <property type="project" value="InterPro"/>
</dbReference>
<dbReference type="GO" id="GO:0005948">
    <property type="term" value="C:acetolactate synthase complex"/>
    <property type="evidence" value="ECO:0007669"/>
    <property type="project" value="TreeGrafter"/>
</dbReference>
<evidence type="ECO:0000259" key="8">
    <source>
        <dbReference type="Pfam" id="PF02776"/>
    </source>
</evidence>
<keyword evidence="10" id="KW-1185">Reference proteome</keyword>
<dbReference type="Gene3D" id="3.40.50.1220">
    <property type="entry name" value="TPP-binding domain"/>
    <property type="match status" value="1"/>
</dbReference>
<dbReference type="Proteomes" id="UP000295023">
    <property type="component" value="Unassembled WGS sequence"/>
</dbReference>
<name>A0A4R4DTR8_9PROT</name>
<feature type="domain" description="Thiamine pyrophosphate enzyme TPP-binding" evidence="7">
    <location>
        <begin position="438"/>
        <end position="584"/>
    </location>
</feature>
<evidence type="ECO:0000259" key="6">
    <source>
        <dbReference type="Pfam" id="PF00205"/>
    </source>
</evidence>
<evidence type="ECO:0000256" key="2">
    <source>
        <dbReference type="ARBA" id="ARBA00007812"/>
    </source>
</evidence>
<keyword evidence="3 4" id="KW-0786">Thiamine pyrophosphate</keyword>
<reference evidence="9 10" key="1">
    <citation type="submission" date="2019-03" db="EMBL/GenBank/DDBJ databases">
        <title>Paracraurococcus aquatilis NE82 genome sequence.</title>
        <authorList>
            <person name="Zhao Y."/>
            <person name="Du Z."/>
        </authorList>
    </citation>
    <scope>NUCLEOTIDE SEQUENCE [LARGE SCALE GENOMIC DNA]</scope>
    <source>
        <strain evidence="9 10">NE82</strain>
    </source>
</reference>
<dbReference type="InterPro" id="IPR012000">
    <property type="entry name" value="Thiamin_PyroP_enz_cen_dom"/>
</dbReference>
<dbReference type="PROSITE" id="PS00187">
    <property type="entry name" value="TPP_ENZYMES"/>
    <property type="match status" value="1"/>
</dbReference>
<evidence type="ECO:0000256" key="5">
    <source>
        <dbReference type="SAM" id="MobiDB-lite"/>
    </source>
</evidence>
<dbReference type="EMBL" id="SKBM01000007">
    <property type="protein sequence ID" value="TCZ63530.1"/>
    <property type="molecule type" value="Genomic_DNA"/>
</dbReference>
<dbReference type="InterPro" id="IPR000399">
    <property type="entry name" value="TPP-bd_CS"/>
</dbReference>
<feature type="compositionally biased region" description="Basic and acidic residues" evidence="5">
    <location>
        <begin position="1"/>
        <end position="13"/>
    </location>
</feature>
<feature type="region of interest" description="Disordered" evidence="5">
    <location>
        <begin position="1"/>
        <end position="41"/>
    </location>
</feature>
<dbReference type="PANTHER" id="PTHR18968">
    <property type="entry name" value="THIAMINE PYROPHOSPHATE ENZYMES"/>
    <property type="match status" value="1"/>
</dbReference>
<dbReference type="InterPro" id="IPR045229">
    <property type="entry name" value="TPP_enz"/>
</dbReference>
<protein>
    <submittedName>
        <fullName evidence="9">Thiamine pyrophosphate-binding protein</fullName>
    </submittedName>
</protein>
<feature type="domain" description="Thiamine pyrophosphate enzyme N-terminal TPP-binding" evidence="8">
    <location>
        <begin position="64"/>
        <end position="159"/>
    </location>
</feature>
<accession>A0A4R4DTR8</accession>
<gene>
    <name evidence="9" type="ORF">EXY23_09040</name>
</gene>
<evidence type="ECO:0000256" key="3">
    <source>
        <dbReference type="ARBA" id="ARBA00023052"/>
    </source>
</evidence>
<dbReference type="OrthoDB" id="4494979at2"/>
<dbReference type="Gene3D" id="3.40.50.970">
    <property type="match status" value="2"/>
</dbReference>
<feature type="compositionally biased region" description="Polar residues" evidence="5">
    <location>
        <begin position="23"/>
        <end position="34"/>
    </location>
</feature>
<evidence type="ECO:0000256" key="1">
    <source>
        <dbReference type="ARBA" id="ARBA00001964"/>
    </source>
</evidence>
<evidence type="ECO:0000259" key="7">
    <source>
        <dbReference type="Pfam" id="PF02775"/>
    </source>
</evidence>
<evidence type="ECO:0000313" key="10">
    <source>
        <dbReference type="Proteomes" id="UP000295023"/>
    </source>
</evidence>
<organism evidence="9 10">
    <name type="scientific">Roseicella aquatilis</name>
    <dbReference type="NCBI Taxonomy" id="2527868"/>
    <lineage>
        <taxon>Bacteria</taxon>
        <taxon>Pseudomonadati</taxon>
        <taxon>Pseudomonadota</taxon>
        <taxon>Alphaproteobacteria</taxon>
        <taxon>Acetobacterales</taxon>
        <taxon>Roseomonadaceae</taxon>
        <taxon>Roseicella</taxon>
    </lineage>
</organism>
<dbReference type="AlphaFoldDB" id="A0A4R4DTR8"/>
<dbReference type="PANTHER" id="PTHR18968:SF13">
    <property type="entry name" value="ACETOLACTATE SYNTHASE CATALYTIC SUBUNIT, MITOCHONDRIAL"/>
    <property type="match status" value="1"/>
</dbReference>
<dbReference type="GO" id="GO:0003984">
    <property type="term" value="F:acetolactate synthase activity"/>
    <property type="evidence" value="ECO:0007669"/>
    <property type="project" value="TreeGrafter"/>
</dbReference>
<dbReference type="GO" id="GO:0009099">
    <property type="term" value="P:L-valine biosynthetic process"/>
    <property type="evidence" value="ECO:0007669"/>
    <property type="project" value="TreeGrafter"/>
</dbReference>
<feature type="domain" description="Thiamine pyrophosphate enzyme central" evidence="6">
    <location>
        <begin position="251"/>
        <end position="379"/>
    </location>
</feature>
<dbReference type="GO" id="GO:0030976">
    <property type="term" value="F:thiamine pyrophosphate binding"/>
    <property type="evidence" value="ECO:0007669"/>
    <property type="project" value="InterPro"/>
</dbReference>
<dbReference type="InterPro" id="IPR012001">
    <property type="entry name" value="Thiamin_PyroP_enz_TPP-bd_dom"/>
</dbReference>
<dbReference type="InterPro" id="IPR029061">
    <property type="entry name" value="THDP-binding"/>
</dbReference>
<sequence>MPCPQEGRRHDLGRPASLCPKPRQSSPALRQSRASPGLGSRPIWPILAAEARDRRRGRMPQQGTGADAVAAALRAAGVARLYGVPGGGSSLDLIEAARARGLPFVLARQETAAVIMAATEAELSGRPGAVIVTRGPGVGNAANGMAQASLDRAPVLLLADGFAGAERAYANHQFFDHAGMLAPVTKAAARAVETGGAPGAMTASLLATAMAAPRGPVLLELSAGAARAPAAPLPAIAAAAPGAPPAGPALDAARRLLAEARRPVLVAGLEAAEPAACAALRALAERLGGPVLVTYKAKGVLPDEHPLFGGVFTGGEAEAPLLREADLILLAGADPVEFIPQPWRYAAPVIDLGTAPRPLHYRAPAAALYGPLAPALGALAEDVARSAWDHGTIAEQRAAWRARLANAPGNGGVSPQAVVTVAAEACRAAGRDPRVTVDAGAHMFPCTSFWPARRPGDLLISNGLATMGFALPAGIAAALHDPTRGALAFTGDGGLLMALGELATAAALGVKLTIVVFNDAALSLIDIKKGGRDLPEDALAGPTADFAGVMRALGGIGLRAADEAGYRAALTEALAAPGPALVDVRVDPGSYPAQIKALRG</sequence>
<dbReference type="GO" id="GO:0050660">
    <property type="term" value="F:flavin adenine dinucleotide binding"/>
    <property type="evidence" value="ECO:0007669"/>
    <property type="project" value="TreeGrafter"/>
</dbReference>
<dbReference type="Pfam" id="PF02776">
    <property type="entry name" value="TPP_enzyme_N"/>
    <property type="match status" value="1"/>
</dbReference>
<dbReference type="Pfam" id="PF02775">
    <property type="entry name" value="TPP_enzyme_C"/>
    <property type="match status" value="1"/>
</dbReference>
<proteinExistence type="inferred from homology"/>
<dbReference type="InterPro" id="IPR011766">
    <property type="entry name" value="TPP_enzyme_TPP-bd"/>
</dbReference>
<comment type="caution">
    <text evidence="9">The sequence shown here is derived from an EMBL/GenBank/DDBJ whole genome shotgun (WGS) entry which is preliminary data.</text>
</comment>
<dbReference type="SUPFAM" id="SSF52467">
    <property type="entry name" value="DHS-like NAD/FAD-binding domain"/>
    <property type="match status" value="1"/>
</dbReference>
<comment type="cofactor">
    <cofactor evidence="1">
        <name>thiamine diphosphate</name>
        <dbReference type="ChEBI" id="CHEBI:58937"/>
    </cofactor>
</comment>
<dbReference type="Pfam" id="PF00205">
    <property type="entry name" value="TPP_enzyme_M"/>
    <property type="match status" value="1"/>
</dbReference>
<comment type="similarity">
    <text evidence="2 4">Belongs to the TPP enzyme family.</text>
</comment>
<dbReference type="CDD" id="cd07035">
    <property type="entry name" value="TPP_PYR_POX_like"/>
    <property type="match status" value="1"/>
</dbReference>
<dbReference type="GO" id="GO:0009097">
    <property type="term" value="P:isoleucine biosynthetic process"/>
    <property type="evidence" value="ECO:0007669"/>
    <property type="project" value="TreeGrafter"/>
</dbReference>
<dbReference type="InterPro" id="IPR029035">
    <property type="entry name" value="DHS-like_NAD/FAD-binding_dom"/>
</dbReference>
<dbReference type="CDD" id="cd00568">
    <property type="entry name" value="TPP_enzymes"/>
    <property type="match status" value="1"/>
</dbReference>
<evidence type="ECO:0000256" key="4">
    <source>
        <dbReference type="RuleBase" id="RU362132"/>
    </source>
</evidence>
<evidence type="ECO:0000313" key="9">
    <source>
        <dbReference type="EMBL" id="TCZ63530.1"/>
    </source>
</evidence>